<gene>
    <name evidence="1" type="ORF">TCEL_00667</name>
</gene>
<organism evidence="1 2">
    <name type="scientific">Thermobrachium celere DSM 8682</name>
    <dbReference type="NCBI Taxonomy" id="941824"/>
    <lineage>
        <taxon>Bacteria</taxon>
        <taxon>Bacillati</taxon>
        <taxon>Bacillota</taxon>
        <taxon>Clostridia</taxon>
        <taxon>Eubacteriales</taxon>
        <taxon>Clostridiaceae</taxon>
        <taxon>Thermobrachium</taxon>
    </lineage>
</organism>
<comment type="caution">
    <text evidence="1">The sequence shown here is derived from an EMBL/GenBank/DDBJ whole genome shotgun (WGS) entry which is preliminary data.</text>
</comment>
<keyword evidence="2" id="KW-1185">Reference proteome</keyword>
<name>R7RTA6_9CLOT</name>
<dbReference type="Proteomes" id="UP000014923">
    <property type="component" value="Unassembled WGS sequence"/>
</dbReference>
<reference evidence="1" key="1">
    <citation type="submission" date="2013-03" db="EMBL/GenBank/DDBJ databases">
        <title>Draft genome sequence of the hydrogen-ethanol-producing anaerobic alkalithermophilic Caloramator celere.</title>
        <authorList>
            <person name="Ciranna A."/>
            <person name="Larjo A."/>
            <person name="Kivisto A."/>
            <person name="Santala V."/>
            <person name="Roos C."/>
            <person name="Karp M."/>
        </authorList>
    </citation>
    <scope>NUCLEOTIDE SEQUENCE [LARGE SCALE GENOMIC DNA]</scope>
    <source>
        <strain evidence="1">DSM 8682</strain>
    </source>
</reference>
<accession>R7RTA6</accession>
<dbReference type="eggNOG" id="ENOG5033QU0">
    <property type="taxonomic scope" value="Bacteria"/>
</dbReference>
<protein>
    <submittedName>
        <fullName evidence="1">Uncharacterized protein</fullName>
    </submittedName>
</protein>
<dbReference type="EMBL" id="CAVN010000097">
    <property type="protein sequence ID" value="CDF58621.1"/>
    <property type="molecule type" value="Genomic_DNA"/>
</dbReference>
<proteinExistence type="predicted"/>
<sequence length="152" mass="17596">MSGDIAVRVLAEFISHEIDSTKEVSQPNAFIEGCPTEFDLLIVKKGSRPIYYSNCYKSEDVFAALEIKHKGIFHVSDAQKIRDNFDRAKKLFPHIDFMYVTISERASVKNPTSINYFDVTLKTLDPFPAYCFYDNATKTIRKQDWDDFVRHL</sequence>
<evidence type="ECO:0000313" key="1">
    <source>
        <dbReference type="EMBL" id="CDF58621.1"/>
    </source>
</evidence>
<dbReference type="AlphaFoldDB" id="R7RTA6"/>
<dbReference type="HOGENOM" id="CLU_1721481_0_0_9"/>
<evidence type="ECO:0000313" key="2">
    <source>
        <dbReference type="Proteomes" id="UP000014923"/>
    </source>
</evidence>